<dbReference type="AlphaFoldDB" id="A0A367S395"/>
<dbReference type="Pfam" id="PF05057">
    <property type="entry name" value="DUF676"/>
    <property type="match status" value="1"/>
</dbReference>
<sequence length="310" mass="34803">MFGRKPSANSQPNEKSNMTGLMKILGCDNPSRRGDVVFVHGLAGHAWNTWHWQNPKDRDYQKDNFWLTWLAEDLKKEGIDVGIWSFGYDAARFTVSGFAMPLFDQASNFLDDLENFGIGERPVVFVTHSMGGLLVKKMLNSAKTFSRNESKKAVLKSTQGIVFLSTPHLGSDIAQWVKFLAGFLTTVNVEELKAHAPQLRELDEWYRQNVDELRIKTKVYYETKPTSGVLIVNESSANPGIKDVKPIAVEADHDSIAKPKSEDTKVYLGVRQFIKQCLPSQKSLPPANNPVPLTQTIAEKEKTPNPQMPL</sequence>
<evidence type="ECO:0000256" key="4">
    <source>
        <dbReference type="ARBA" id="ARBA00023136"/>
    </source>
</evidence>
<keyword evidence="3" id="KW-0256">Endoplasmic reticulum</keyword>
<comment type="subcellular location">
    <subcellularLocation>
        <location evidence="1">Endoplasmic reticulum</location>
    </subcellularLocation>
    <subcellularLocation>
        <location evidence="2">Membrane</location>
    </subcellularLocation>
</comment>
<dbReference type="InterPro" id="IPR029058">
    <property type="entry name" value="AB_hydrolase_fold"/>
</dbReference>
<evidence type="ECO:0000313" key="7">
    <source>
        <dbReference type="EMBL" id="RCJ42490.1"/>
    </source>
</evidence>
<name>A0A367S395_9NOSO</name>
<proteinExistence type="predicted"/>
<evidence type="ECO:0000256" key="5">
    <source>
        <dbReference type="SAM" id="MobiDB-lite"/>
    </source>
</evidence>
<dbReference type="InterPro" id="IPR007751">
    <property type="entry name" value="DUF676_lipase-like"/>
</dbReference>
<dbReference type="SUPFAM" id="SSF53474">
    <property type="entry name" value="alpha/beta-Hydrolases"/>
    <property type="match status" value="1"/>
</dbReference>
<evidence type="ECO:0000259" key="6">
    <source>
        <dbReference type="Pfam" id="PF05057"/>
    </source>
</evidence>
<dbReference type="PANTHER" id="PTHR48182">
    <property type="entry name" value="PROTEIN SERAC1"/>
    <property type="match status" value="1"/>
</dbReference>
<organism evidence="7 8">
    <name type="scientific">Nostoc minutum NIES-26</name>
    <dbReference type="NCBI Taxonomy" id="1844469"/>
    <lineage>
        <taxon>Bacteria</taxon>
        <taxon>Bacillati</taxon>
        <taxon>Cyanobacteriota</taxon>
        <taxon>Cyanophyceae</taxon>
        <taxon>Nostocales</taxon>
        <taxon>Nostocaceae</taxon>
        <taxon>Nostoc</taxon>
    </lineage>
</organism>
<feature type="region of interest" description="Disordered" evidence="5">
    <location>
        <begin position="279"/>
        <end position="310"/>
    </location>
</feature>
<gene>
    <name evidence="7" type="ORF">A6770_34590</name>
</gene>
<dbReference type="Gene3D" id="3.40.50.1820">
    <property type="entry name" value="alpha/beta hydrolase"/>
    <property type="match status" value="1"/>
</dbReference>
<dbReference type="EMBL" id="LXQD01000004">
    <property type="protein sequence ID" value="RCJ42490.1"/>
    <property type="molecule type" value="Genomic_DNA"/>
</dbReference>
<evidence type="ECO:0000256" key="2">
    <source>
        <dbReference type="ARBA" id="ARBA00004370"/>
    </source>
</evidence>
<dbReference type="PANTHER" id="PTHR48182:SF2">
    <property type="entry name" value="PROTEIN SERAC1"/>
    <property type="match status" value="1"/>
</dbReference>
<evidence type="ECO:0000313" key="8">
    <source>
        <dbReference type="Proteomes" id="UP000252107"/>
    </source>
</evidence>
<accession>A0A367S395</accession>
<evidence type="ECO:0000256" key="3">
    <source>
        <dbReference type="ARBA" id="ARBA00022824"/>
    </source>
</evidence>
<reference evidence="7" key="1">
    <citation type="submission" date="2016-04" db="EMBL/GenBank/DDBJ databases">
        <authorList>
            <person name="Tabuchi Yagui T.R."/>
        </authorList>
    </citation>
    <scope>NUCLEOTIDE SEQUENCE [LARGE SCALE GENOMIC DNA]</scope>
    <source>
        <strain evidence="7">NIES-26</strain>
    </source>
</reference>
<feature type="domain" description="DUF676" evidence="6">
    <location>
        <begin position="36"/>
        <end position="188"/>
    </location>
</feature>
<dbReference type="InterPro" id="IPR052374">
    <property type="entry name" value="SERAC1"/>
</dbReference>
<keyword evidence="8" id="KW-1185">Reference proteome</keyword>
<evidence type="ECO:0000256" key="1">
    <source>
        <dbReference type="ARBA" id="ARBA00004240"/>
    </source>
</evidence>
<keyword evidence="4" id="KW-0472">Membrane</keyword>
<protein>
    <recommendedName>
        <fullName evidence="6">DUF676 domain-containing protein</fullName>
    </recommendedName>
</protein>
<comment type="caution">
    <text evidence="7">The sequence shown here is derived from an EMBL/GenBank/DDBJ whole genome shotgun (WGS) entry which is preliminary data.</text>
</comment>
<dbReference type="Proteomes" id="UP000252107">
    <property type="component" value="Unassembled WGS sequence"/>
</dbReference>
<dbReference type="GO" id="GO:0016020">
    <property type="term" value="C:membrane"/>
    <property type="evidence" value="ECO:0007669"/>
    <property type="project" value="UniProtKB-SubCell"/>
</dbReference>